<dbReference type="InterPro" id="IPR008523">
    <property type="entry name" value="DUF805"/>
</dbReference>
<dbReference type="PANTHER" id="PTHR34980:SF3">
    <property type="entry name" value="BLR8105 PROTEIN"/>
    <property type="match status" value="1"/>
</dbReference>
<dbReference type="AlphaFoldDB" id="A0A833TTE5"/>
<reference evidence="3" key="1">
    <citation type="journal article" date="2020" name="MBio">
        <title>Horizontal gene transfer to a defensive symbiont with a reduced genome amongst a multipartite beetle microbiome.</title>
        <authorList>
            <person name="Waterworth S.C."/>
            <person name="Florez L.V."/>
            <person name="Rees E.R."/>
            <person name="Hertweck C."/>
            <person name="Kaltenpoth M."/>
            <person name="Kwan J.C."/>
        </authorList>
    </citation>
    <scope>NUCLEOTIDE SEQUENCE [LARGE SCALE GENOMIC DNA]</scope>
</reference>
<feature type="transmembrane region" description="Helical" evidence="1">
    <location>
        <begin position="107"/>
        <end position="129"/>
    </location>
</feature>
<feature type="transmembrane region" description="Helical" evidence="1">
    <location>
        <begin position="33"/>
        <end position="60"/>
    </location>
</feature>
<feature type="transmembrane region" description="Helical" evidence="1">
    <location>
        <begin position="150"/>
        <end position="174"/>
    </location>
</feature>
<gene>
    <name evidence="2" type="ORF">GAK29_04958</name>
</gene>
<protein>
    <recommendedName>
        <fullName evidence="4">DUF805 domain-containing protein</fullName>
    </recommendedName>
</protein>
<dbReference type="GO" id="GO:0005886">
    <property type="term" value="C:plasma membrane"/>
    <property type="evidence" value="ECO:0007669"/>
    <property type="project" value="TreeGrafter"/>
</dbReference>
<dbReference type="PANTHER" id="PTHR34980">
    <property type="entry name" value="INNER MEMBRANE PROTEIN-RELATED-RELATED"/>
    <property type="match status" value="1"/>
</dbReference>
<dbReference type="Proteomes" id="UP000490535">
    <property type="component" value="Unassembled WGS sequence"/>
</dbReference>
<sequence>MQTQESSSFFSKQAAPQADHPLSIHGRFNRLSYIAWFGFSQLIFTFAVLCFSVMFGILNLNSMYFSQQAIHSLSALGQMSYILLSCAYLYSMLVVMIRRLHDRNKSGWWILLCLIPIVQIFMAFYLLFARGCNRANRFGHPRPSAFIEKLLAWLMIITFVIGLFASTSVVSFLMGAGEIDSPNTVIQKGTEYF</sequence>
<feature type="transmembrane region" description="Helical" evidence="1">
    <location>
        <begin position="81"/>
        <end position="101"/>
    </location>
</feature>
<keyword evidence="1" id="KW-0812">Transmembrane</keyword>
<name>A0A833TTE5_ACIBZ</name>
<dbReference type="Pfam" id="PF05656">
    <property type="entry name" value="DUF805"/>
    <property type="match status" value="1"/>
</dbReference>
<dbReference type="EMBL" id="WNDP01000289">
    <property type="protein sequence ID" value="KAF1011445.1"/>
    <property type="molecule type" value="Genomic_DNA"/>
</dbReference>
<evidence type="ECO:0000256" key="1">
    <source>
        <dbReference type="SAM" id="Phobius"/>
    </source>
</evidence>
<comment type="caution">
    <text evidence="2">The sequence shown here is derived from an EMBL/GenBank/DDBJ whole genome shotgun (WGS) entry which is preliminary data.</text>
</comment>
<evidence type="ECO:0000313" key="3">
    <source>
        <dbReference type="Proteomes" id="UP000490535"/>
    </source>
</evidence>
<proteinExistence type="predicted"/>
<evidence type="ECO:0008006" key="4">
    <source>
        <dbReference type="Google" id="ProtNLM"/>
    </source>
</evidence>
<keyword evidence="1" id="KW-0472">Membrane</keyword>
<keyword evidence="1" id="KW-1133">Transmembrane helix</keyword>
<organism evidence="2 3">
    <name type="scientific">Acinetobacter bereziniae</name>
    <name type="common">Acinetobacter genomosp. 10</name>
    <dbReference type="NCBI Taxonomy" id="106648"/>
    <lineage>
        <taxon>Bacteria</taxon>
        <taxon>Pseudomonadati</taxon>
        <taxon>Pseudomonadota</taxon>
        <taxon>Gammaproteobacteria</taxon>
        <taxon>Moraxellales</taxon>
        <taxon>Moraxellaceae</taxon>
        <taxon>Acinetobacter</taxon>
    </lineage>
</organism>
<accession>A0A833TTE5</accession>
<evidence type="ECO:0000313" key="2">
    <source>
        <dbReference type="EMBL" id="KAF1011445.1"/>
    </source>
</evidence>